<evidence type="ECO:0000259" key="2">
    <source>
        <dbReference type="Pfam" id="PF22936"/>
    </source>
</evidence>
<evidence type="ECO:0000313" key="3">
    <source>
        <dbReference type="EMBL" id="RKF59649.1"/>
    </source>
</evidence>
<organism evidence="3 4">
    <name type="scientific">Golovinomyces cichoracearum</name>
    <dbReference type="NCBI Taxonomy" id="62708"/>
    <lineage>
        <taxon>Eukaryota</taxon>
        <taxon>Fungi</taxon>
        <taxon>Dikarya</taxon>
        <taxon>Ascomycota</taxon>
        <taxon>Pezizomycotina</taxon>
        <taxon>Leotiomycetes</taxon>
        <taxon>Erysiphales</taxon>
        <taxon>Erysiphaceae</taxon>
        <taxon>Golovinomyces</taxon>
    </lineage>
</organism>
<protein>
    <submittedName>
        <fullName evidence="3">Retrovirus-related Pol polyprotein from transposon TNT 1-94</fullName>
    </submittedName>
</protein>
<dbReference type="AlphaFoldDB" id="A0A420HQJ3"/>
<sequence length="468" mass="53500">MSSERAVIPKLAGSKNYAIWALRMKAHLIDRGYKSVIATDEVNDDVNDRALAAIHLFLDDGPLLQIQNEERAHAAWNSLKSLYSPSGFSADFLVLRELFKCKLKKFDSMEEFLNTIKRLRDDLKTKGLDFPHKYYYFWVLNNLTPEYEMLVLSISQGMRGKTDEYDLDSLFANLIDESKRLGSLVESCDSALLTSLRGKFIRDPKPRGSNRYKVSKQKFCRHCKTNTHETSECFKLFPNKAPKGWRPKPKTPYKPKTPQPESHSDGNEQRDILISQVTDDNVDFDMDRDFNVNEVFITTHLNNSSAEYILGIENTLSSLSTKKDQTYSFVLDTAATSHIICDKSYFANFKTCRKIVKWGNAKSMVVNGVGDVYIRFKGNEQLYAFRNCLYMPEIGVNIISQSQLKGDKTSIFNTDTVLLKSNDKFMAKGKKINNLYYLEIEKIVHPKQLLNVISDQKVPSSTNGSFKP</sequence>
<feature type="domain" description="Retrovirus-related Pol polyprotein from transposon TNT 1-94-like beta-barrel" evidence="2">
    <location>
        <begin position="329"/>
        <end position="405"/>
    </location>
</feature>
<name>A0A420HQJ3_9PEZI</name>
<gene>
    <name evidence="3" type="ORF">GcC1_173041</name>
</gene>
<dbReference type="Proteomes" id="UP000285405">
    <property type="component" value="Unassembled WGS sequence"/>
</dbReference>
<dbReference type="InterPro" id="IPR054722">
    <property type="entry name" value="PolX-like_BBD"/>
</dbReference>
<dbReference type="EMBL" id="MCBR01017354">
    <property type="protein sequence ID" value="RKF59649.1"/>
    <property type="molecule type" value="Genomic_DNA"/>
</dbReference>
<feature type="region of interest" description="Disordered" evidence="1">
    <location>
        <begin position="243"/>
        <end position="269"/>
    </location>
</feature>
<evidence type="ECO:0000313" key="4">
    <source>
        <dbReference type="Proteomes" id="UP000285405"/>
    </source>
</evidence>
<dbReference type="Pfam" id="PF22936">
    <property type="entry name" value="Pol_BBD"/>
    <property type="match status" value="1"/>
</dbReference>
<feature type="compositionally biased region" description="Basic residues" evidence="1">
    <location>
        <begin position="243"/>
        <end position="253"/>
    </location>
</feature>
<reference evidence="3 4" key="1">
    <citation type="journal article" date="2018" name="BMC Genomics">
        <title>Comparative genome analyses reveal sequence features reflecting distinct modes of host-adaptation between dicot and monocot powdery mildew.</title>
        <authorList>
            <person name="Wu Y."/>
            <person name="Ma X."/>
            <person name="Pan Z."/>
            <person name="Kale S.D."/>
            <person name="Song Y."/>
            <person name="King H."/>
            <person name="Zhang Q."/>
            <person name="Presley C."/>
            <person name="Deng X."/>
            <person name="Wei C.I."/>
            <person name="Xiao S."/>
        </authorList>
    </citation>
    <scope>NUCLEOTIDE SEQUENCE [LARGE SCALE GENOMIC DNA]</scope>
    <source>
        <strain evidence="3">UCSC1</strain>
    </source>
</reference>
<dbReference type="Pfam" id="PF14223">
    <property type="entry name" value="Retrotran_gag_2"/>
    <property type="match status" value="1"/>
</dbReference>
<comment type="caution">
    <text evidence="3">The sequence shown here is derived from an EMBL/GenBank/DDBJ whole genome shotgun (WGS) entry which is preliminary data.</text>
</comment>
<accession>A0A420HQJ3</accession>
<evidence type="ECO:0000256" key="1">
    <source>
        <dbReference type="SAM" id="MobiDB-lite"/>
    </source>
</evidence>
<proteinExistence type="predicted"/>
<dbReference type="OrthoDB" id="3599317at2759"/>